<dbReference type="AlphaFoldDB" id="A0A099KE77"/>
<dbReference type="PATRIC" id="fig|28229.4.peg.3251"/>
<dbReference type="OrthoDB" id="196808at2"/>
<dbReference type="RefSeq" id="WP_033094911.1">
    <property type="nucleotide sequence ID" value="NZ_JQED01000045.1"/>
</dbReference>
<protein>
    <submittedName>
        <fullName evidence="2">HipA N-terminal domain protein</fullName>
    </submittedName>
</protein>
<dbReference type="NCBIfam" id="TIGR03071">
    <property type="entry name" value="couple_hipA"/>
    <property type="match status" value="1"/>
</dbReference>
<gene>
    <name evidence="2" type="ORF">ND2E_3914</name>
</gene>
<evidence type="ECO:0000313" key="3">
    <source>
        <dbReference type="Proteomes" id="UP000029843"/>
    </source>
</evidence>
<comment type="caution">
    <text evidence="2">The sequence shown here is derived from an EMBL/GenBank/DDBJ whole genome shotgun (WGS) entry which is preliminary data.</text>
</comment>
<sequence length="112" mass="12423">MSHIKRRANILVNGVLAGSLTEYKNGNSENYVFQYLADYISAGSPIGFHFPLTETPYKFDELPPFFLNLASEGWLKKIQCEKGGINEDDIFGLLLANGKELIGALSIINDEP</sequence>
<evidence type="ECO:0000313" key="2">
    <source>
        <dbReference type="EMBL" id="KGJ88616.1"/>
    </source>
</evidence>
<accession>A0A099KE77</accession>
<name>A0A099KE77_COLPS</name>
<proteinExistence type="predicted"/>
<dbReference type="Pfam" id="PF13657">
    <property type="entry name" value="Couple_hipA"/>
    <property type="match status" value="1"/>
</dbReference>
<evidence type="ECO:0000259" key="1">
    <source>
        <dbReference type="Pfam" id="PF13657"/>
    </source>
</evidence>
<dbReference type="EMBL" id="JQED01000045">
    <property type="protein sequence ID" value="KGJ88616.1"/>
    <property type="molecule type" value="Genomic_DNA"/>
</dbReference>
<organism evidence="2 3">
    <name type="scientific">Colwellia psychrerythraea</name>
    <name type="common">Vibrio psychroerythus</name>
    <dbReference type="NCBI Taxonomy" id="28229"/>
    <lineage>
        <taxon>Bacteria</taxon>
        <taxon>Pseudomonadati</taxon>
        <taxon>Pseudomonadota</taxon>
        <taxon>Gammaproteobacteria</taxon>
        <taxon>Alteromonadales</taxon>
        <taxon>Colwelliaceae</taxon>
        <taxon>Colwellia</taxon>
    </lineage>
</organism>
<dbReference type="InterPro" id="IPR017508">
    <property type="entry name" value="HipA_N1"/>
</dbReference>
<dbReference type="Proteomes" id="UP000029843">
    <property type="component" value="Unassembled WGS sequence"/>
</dbReference>
<reference evidence="2 3" key="1">
    <citation type="submission" date="2014-08" db="EMBL/GenBank/DDBJ databases">
        <title>Genomic and Phenotypic Diversity of Colwellia psychrerythraea strains from Disparate Marine Basins.</title>
        <authorList>
            <person name="Techtmann S.M."/>
            <person name="Stelling S.C."/>
            <person name="Utturkar S.M."/>
            <person name="Alshibli N."/>
            <person name="Harris A."/>
            <person name="Brown S.D."/>
            <person name="Hazen T.C."/>
        </authorList>
    </citation>
    <scope>NUCLEOTIDE SEQUENCE [LARGE SCALE GENOMIC DNA]</scope>
    <source>
        <strain evidence="2 3">ND2E</strain>
    </source>
</reference>
<feature type="domain" description="HipA N-terminal subdomain 1" evidence="1">
    <location>
        <begin position="9"/>
        <end position="107"/>
    </location>
</feature>